<dbReference type="InterPro" id="IPR047629">
    <property type="entry name" value="IS1182_transpos"/>
</dbReference>
<dbReference type="OrthoDB" id="1454687at2"/>
<feature type="domain" description="Transposase DDE" evidence="2">
    <location>
        <begin position="352"/>
        <end position="472"/>
    </location>
</feature>
<evidence type="ECO:0000313" key="3">
    <source>
        <dbReference type="EMBL" id="SNZ02111.1"/>
    </source>
</evidence>
<dbReference type="NCBIfam" id="NF033551">
    <property type="entry name" value="transpos_IS1182"/>
    <property type="match status" value="1"/>
</dbReference>
<dbReference type="EMBL" id="OBEH01000013">
    <property type="protein sequence ID" value="SNZ02111.1"/>
    <property type="molecule type" value="Genomic_DNA"/>
</dbReference>
<evidence type="ECO:0000313" key="4">
    <source>
        <dbReference type="Proteomes" id="UP000219048"/>
    </source>
</evidence>
<gene>
    <name evidence="3" type="ORF">SAMN06265377_3975</name>
</gene>
<dbReference type="AlphaFoldDB" id="A0A285N2Y4"/>
<dbReference type="PANTHER" id="PTHR33408:SF4">
    <property type="entry name" value="TRANSPOSASE DDE DOMAIN-CONTAINING PROTEIN"/>
    <property type="match status" value="1"/>
</dbReference>
<protein>
    <submittedName>
        <fullName evidence="3">Transposase</fullName>
    </submittedName>
</protein>
<evidence type="ECO:0000259" key="2">
    <source>
        <dbReference type="Pfam" id="PF13751"/>
    </source>
</evidence>
<dbReference type="RefSeq" id="WP_097047545.1">
    <property type="nucleotide sequence ID" value="NZ_OBEH01000013.1"/>
</dbReference>
<dbReference type="Pfam" id="PF05598">
    <property type="entry name" value="DUF772"/>
    <property type="match status" value="1"/>
</dbReference>
<feature type="domain" description="Transposase InsH N-terminal" evidence="1">
    <location>
        <begin position="16"/>
        <end position="111"/>
    </location>
</feature>
<dbReference type="Proteomes" id="UP000219048">
    <property type="component" value="Unassembled WGS sequence"/>
</dbReference>
<organism evidence="3 4">
    <name type="scientific">Flagellimonas pacifica</name>
    <dbReference type="NCBI Taxonomy" id="1247520"/>
    <lineage>
        <taxon>Bacteria</taxon>
        <taxon>Pseudomonadati</taxon>
        <taxon>Bacteroidota</taxon>
        <taxon>Flavobacteriia</taxon>
        <taxon>Flavobacteriales</taxon>
        <taxon>Flavobacteriaceae</taxon>
        <taxon>Flagellimonas</taxon>
    </lineage>
</organism>
<keyword evidence="4" id="KW-1185">Reference proteome</keyword>
<sequence>MQGRKNYTEKLFLSFQLSDRIPKDNLYRKLREMLDLSFLYKDTKELYGKTGNPSIDPVVFFKLLITGYLENITSDRKLVEQCCMRMDVLYFLGYDLDEELPWHSTISRTRQLYPESLFMTLFNKVFALCVDSGMVSGHTQAVDSAPIKANASMESVVPKMPATPMDDHLKKVSEENRETTKKQGGTISSVQISAPEHELKRVGKHHQNLRDSPVRLVGASHKKARLLSNKTHYSPRDPDARISVKPGKARKLNYHCSMAVDTAEGVISNIQADFADGRDSQYLTDIALKVQGRLRKNELIMTDILADAGYSNGSNYDFLEQRKITGWIPVFGKYKPKIEGFPYNKEKDEYNCQMNRPIPFKGFRTNRDGTVLKCYWAAPKDCKVCPMKSKCVPNTKCKKITRTIYDEQYLRAYARQHSERGKRMKNLRQSTVEPVFGSLTQFYGLRKIGVLGKAGAHKVMLMAAIAFNLKKYLKKGGRKPSIGIFKTIMDVFQTYMTIFCRKIQPRPTLLKLRQEQHTRVDILRTEHFCNSHV</sequence>
<feature type="non-terminal residue" evidence="3">
    <location>
        <position position="533"/>
    </location>
</feature>
<dbReference type="Pfam" id="PF13751">
    <property type="entry name" value="DDE_Tnp_1_6"/>
    <property type="match status" value="1"/>
</dbReference>
<accession>A0A285N2Y4</accession>
<dbReference type="InterPro" id="IPR008490">
    <property type="entry name" value="Transposase_InsH_N"/>
</dbReference>
<dbReference type="PANTHER" id="PTHR33408">
    <property type="entry name" value="TRANSPOSASE"/>
    <property type="match status" value="1"/>
</dbReference>
<proteinExistence type="predicted"/>
<reference evidence="4" key="1">
    <citation type="submission" date="2017-09" db="EMBL/GenBank/DDBJ databases">
        <authorList>
            <person name="Varghese N."/>
            <person name="Submissions S."/>
        </authorList>
    </citation>
    <scope>NUCLEOTIDE SEQUENCE [LARGE SCALE GENOMIC DNA]</scope>
    <source>
        <strain evidence="4">DSM 25885</strain>
    </source>
</reference>
<evidence type="ECO:0000259" key="1">
    <source>
        <dbReference type="Pfam" id="PF05598"/>
    </source>
</evidence>
<name>A0A285N2Y4_9FLAO</name>
<dbReference type="InterPro" id="IPR025668">
    <property type="entry name" value="Tnp_DDE_dom"/>
</dbReference>